<feature type="region of interest" description="Disordered" evidence="1">
    <location>
        <begin position="79"/>
        <end position="98"/>
    </location>
</feature>
<name>A0A4Z2FLF8_9TELE</name>
<evidence type="ECO:0000256" key="1">
    <source>
        <dbReference type="SAM" id="MobiDB-lite"/>
    </source>
</evidence>
<comment type="caution">
    <text evidence="2">The sequence shown here is derived from an EMBL/GenBank/DDBJ whole genome shotgun (WGS) entry which is preliminary data.</text>
</comment>
<sequence>MEQLGGAGRSRPVALGLAWPSGDEAASSRSSGPGDLVVCVQLAFPDRRDKHVEISPRRGQRSRELRRWIAFVLAAVVSAASPGGSDRPTGSLTSDLRSFDPRRRCSRRDGEYSYLKIRWDLTVAHRVSSDDIDMVETCWNNNNSTLV</sequence>
<dbReference type="EMBL" id="SRLO01001068">
    <property type="protein sequence ID" value="TNN41999.1"/>
    <property type="molecule type" value="Genomic_DNA"/>
</dbReference>
<proteinExistence type="predicted"/>
<accession>A0A4Z2FLF8</accession>
<dbReference type="Proteomes" id="UP000314294">
    <property type="component" value="Unassembled WGS sequence"/>
</dbReference>
<protein>
    <submittedName>
        <fullName evidence="2">Uncharacterized protein</fullName>
    </submittedName>
</protein>
<evidence type="ECO:0000313" key="2">
    <source>
        <dbReference type="EMBL" id="TNN41999.1"/>
    </source>
</evidence>
<gene>
    <name evidence="2" type="ORF">EYF80_047833</name>
</gene>
<organism evidence="2 3">
    <name type="scientific">Liparis tanakae</name>
    <name type="common">Tanaka's snailfish</name>
    <dbReference type="NCBI Taxonomy" id="230148"/>
    <lineage>
        <taxon>Eukaryota</taxon>
        <taxon>Metazoa</taxon>
        <taxon>Chordata</taxon>
        <taxon>Craniata</taxon>
        <taxon>Vertebrata</taxon>
        <taxon>Euteleostomi</taxon>
        <taxon>Actinopterygii</taxon>
        <taxon>Neopterygii</taxon>
        <taxon>Teleostei</taxon>
        <taxon>Neoteleostei</taxon>
        <taxon>Acanthomorphata</taxon>
        <taxon>Eupercaria</taxon>
        <taxon>Perciformes</taxon>
        <taxon>Cottioidei</taxon>
        <taxon>Cottales</taxon>
        <taxon>Liparidae</taxon>
        <taxon>Liparis</taxon>
    </lineage>
</organism>
<keyword evidence="3" id="KW-1185">Reference proteome</keyword>
<reference evidence="2 3" key="1">
    <citation type="submission" date="2019-03" db="EMBL/GenBank/DDBJ databases">
        <title>First draft genome of Liparis tanakae, snailfish: a comprehensive survey of snailfish specific genes.</title>
        <authorList>
            <person name="Kim W."/>
            <person name="Song I."/>
            <person name="Jeong J.-H."/>
            <person name="Kim D."/>
            <person name="Kim S."/>
            <person name="Ryu S."/>
            <person name="Song J.Y."/>
            <person name="Lee S.K."/>
        </authorList>
    </citation>
    <scope>NUCLEOTIDE SEQUENCE [LARGE SCALE GENOMIC DNA]</scope>
    <source>
        <tissue evidence="2">Muscle</tissue>
    </source>
</reference>
<dbReference type="AlphaFoldDB" id="A0A4Z2FLF8"/>
<evidence type="ECO:0000313" key="3">
    <source>
        <dbReference type="Proteomes" id="UP000314294"/>
    </source>
</evidence>